<dbReference type="SUPFAM" id="SSF53649">
    <property type="entry name" value="Alkaline phosphatase-like"/>
    <property type="match status" value="1"/>
</dbReference>
<evidence type="ECO:0008006" key="3">
    <source>
        <dbReference type="Google" id="ProtNLM"/>
    </source>
</evidence>
<dbReference type="EMBL" id="WTPX01000003">
    <property type="protein sequence ID" value="NNJ24104.1"/>
    <property type="molecule type" value="Genomic_DNA"/>
</dbReference>
<keyword evidence="2" id="KW-1185">Reference proteome</keyword>
<protein>
    <recommendedName>
        <fullName evidence="3">DUF1501 domain-containing protein</fullName>
    </recommendedName>
</protein>
<dbReference type="InterPro" id="IPR010869">
    <property type="entry name" value="DUF1501"/>
</dbReference>
<name>A0ABX1V791_9PLAN</name>
<evidence type="ECO:0000313" key="1">
    <source>
        <dbReference type="EMBL" id="NNJ24104.1"/>
    </source>
</evidence>
<dbReference type="Proteomes" id="UP000609651">
    <property type="component" value="Unassembled WGS sequence"/>
</dbReference>
<accession>A0ABX1V791</accession>
<dbReference type="PANTHER" id="PTHR43737">
    <property type="entry name" value="BLL7424 PROTEIN"/>
    <property type="match status" value="1"/>
</dbReference>
<dbReference type="PROSITE" id="PS51318">
    <property type="entry name" value="TAT"/>
    <property type="match status" value="1"/>
</dbReference>
<dbReference type="InterPro" id="IPR017850">
    <property type="entry name" value="Alkaline_phosphatase_core_sf"/>
</dbReference>
<dbReference type="Gene3D" id="3.40.720.10">
    <property type="entry name" value="Alkaline Phosphatase, subunit A"/>
    <property type="match status" value="1"/>
</dbReference>
<evidence type="ECO:0000313" key="2">
    <source>
        <dbReference type="Proteomes" id="UP000609651"/>
    </source>
</evidence>
<gene>
    <name evidence="1" type="ORF">LzC2_01540</name>
</gene>
<dbReference type="InterPro" id="IPR006311">
    <property type="entry name" value="TAT_signal"/>
</dbReference>
<dbReference type="Pfam" id="PF07394">
    <property type="entry name" value="DUF1501"/>
    <property type="match status" value="1"/>
</dbReference>
<comment type="caution">
    <text evidence="1">The sequence shown here is derived from an EMBL/GenBank/DDBJ whole genome shotgun (WGS) entry which is preliminary data.</text>
</comment>
<proteinExistence type="predicted"/>
<reference evidence="1 2" key="1">
    <citation type="journal article" date="2020" name="Syst. Appl. Microbiol.">
        <title>Alienimonas chondri sp. nov., a novel planctomycete isolated from the biofilm of the red alga Chondrus crispus.</title>
        <authorList>
            <person name="Vitorino I."/>
            <person name="Albuquerque L."/>
            <person name="Wiegand S."/>
            <person name="Kallscheuer N."/>
            <person name="da Costa M.S."/>
            <person name="Lobo-da-Cunha A."/>
            <person name="Jogler C."/>
            <person name="Lage O.M."/>
        </authorList>
    </citation>
    <scope>NUCLEOTIDE SEQUENCE [LARGE SCALE GENOMIC DNA]</scope>
    <source>
        <strain evidence="1 2">LzC2</strain>
    </source>
</reference>
<sequence>MSTPYRYPCERAAGVGQFSPNPASPVPTSRREMLRRCASGFGAVALAGLQSDPVYGFADAEPAEGGVGDAGGRNAGHGPHHTPRAKNVIFLYMDGGPSQVDTFDPKPALTKYDGKSPGELFQVEPTQFDNVGKVLGSPWKFNQYGESGLPVSDLFPHVAQCADELAVIRSMTSEFPEHTFANYFLHTGSGLQGRPSMGAWTTYGLGSEARDLPGFVVINGGLIPPGGLDCFGSGFLPAAYQGSVFKPSGSGVANVERREASAERQREKLDLIGRLDSFAVERFGEHDAIESAIKNYELAYSMQAAVPEVMSIGDESAAVRTEYGMDAEFEPTRIYASQCLIARRMVERGVRFIELTCPDVAGDRWDQHNNLKKGHENNARAVDQPIAALLKDLRRRGLLDETLVVWAGEFGRTPFAQGKNGRDHNPFGFTVWMAGGGVKAGTVLGATDEWGYKAIENRFEMHDLHATILHLLGVDHTRSTYRFGGRDMRLTDVKGHVIKGVVA</sequence>
<dbReference type="PANTHER" id="PTHR43737:SF1">
    <property type="entry name" value="DUF1501 DOMAIN-CONTAINING PROTEIN"/>
    <property type="match status" value="1"/>
</dbReference>
<organism evidence="1 2">
    <name type="scientific">Alienimonas chondri</name>
    <dbReference type="NCBI Taxonomy" id="2681879"/>
    <lineage>
        <taxon>Bacteria</taxon>
        <taxon>Pseudomonadati</taxon>
        <taxon>Planctomycetota</taxon>
        <taxon>Planctomycetia</taxon>
        <taxon>Planctomycetales</taxon>
        <taxon>Planctomycetaceae</taxon>
        <taxon>Alienimonas</taxon>
    </lineage>
</organism>